<keyword evidence="3" id="KW-1185">Reference proteome</keyword>
<dbReference type="AlphaFoldDB" id="A0A5B7JTZ6"/>
<accession>A0A5B7JTZ6</accession>
<reference evidence="2 3" key="1">
    <citation type="submission" date="2019-05" db="EMBL/GenBank/DDBJ databases">
        <title>Another draft genome of Portunus trituberculatus and its Hox gene families provides insights of decapod evolution.</title>
        <authorList>
            <person name="Jeong J.-H."/>
            <person name="Song I."/>
            <person name="Kim S."/>
            <person name="Choi T."/>
            <person name="Kim D."/>
            <person name="Ryu S."/>
            <person name="Kim W."/>
        </authorList>
    </citation>
    <scope>NUCLEOTIDE SEQUENCE [LARGE SCALE GENOMIC DNA]</scope>
    <source>
        <tissue evidence="2">Muscle</tissue>
    </source>
</reference>
<sequence length="78" mass="8578">MTRHTPRPNHCQEVSPLTLKEPFRSASVRCMEYSVLSFMASCSAQCRHNQGIRTHPPPHPVEGALISTSGLPHPGTIC</sequence>
<name>A0A5B7JTZ6_PORTR</name>
<dbReference type="Proteomes" id="UP000324222">
    <property type="component" value="Unassembled WGS sequence"/>
</dbReference>
<evidence type="ECO:0000313" key="3">
    <source>
        <dbReference type="Proteomes" id="UP000324222"/>
    </source>
</evidence>
<feature type="region of interest" description="Disordered" evidence="1">
    <location>
        <begin position="53"/>
        <end position="78"/>
    </location>
</feature>
<comment type="caution">
    <text evidence="2">The sequence shown here is derived from an EMBL/GenBank/DDBJ whole genome shotgun (WGS) entry which is preliminary data.</text>
</comment>
<gene>
    <name evidence="2" type="ORF">E2C01_091031</name>
</gene>
<dbReference type="EMBL" id="VSRR010103586">
    <property type="protein sequence ID" value="MPC95804.1"/>
    <property type="molecule type" value="Genomic_DNA"/>
</dbReference>
<evidence type="ECO:0000313" key="2">
    <source>
        <dbReference type="EMBL" id="MPC95804.1"/>
    </source>
</evidence>
<protein>
    <submittedName>
        <fullName evidence="2">Uncharacterized protein</fullName>
    </submittedName>
</protein>
<proteinExistence type="predicted"/>
<evidence type="ECO:0000256" key="1">
    <source>
        <dbReference type="SAM" id="MobiDB-lite"/>
    </source>
</evidence>
<organism evidence="2 3">
    <name type="scientific">Portunus trituberculatus</name>
    <name type="common">Swimming crab</name>
    <name type="synonym">Neptunus trituberculatus</name>
    <dbReference type="NCBI Taxonomy" id="210409"/>
    <lineage>
        <taxon>Eukaryota</taxon>
        <taxon>Metazoa</taxon>
        <taxon>Ecdysozoa</taxon>
        <taxon>Arthropoda</taxon>
        <taxon>Crustacea</taxon>
        <taxon>Multicrustacea</taxon>
        <taxon>Malacostraca</taxon>
        <taxon>Eumalacostraca</taxon>
        <taxon>Eucarida</taxon>
        <taxon>Decapoda</taxon>
        <taxon>Pleocyemata</taxon>
        <taxon>Brachyura</taxon>
        <taxon>Eubrachyura</taxon>
        <taxon>Portunoidea</taxon>
        <taxon>Portunidae</taxon>
        <taxon>Portuninae</taxon>
        <taxon>Portunus</taxon>
    </lineage>
</organism>